<name>A0A7W8J5V8_9BACT</name>
<dbReference type="Proteomes" id="UP000569092">
    <property type="component" value="Unassembled WGS sequence"/>
</dbReference>
<dbReference type="PANTHER" id="PTHR43857">
    <property type="entry name" value="BLR7761 PROTEIN"/>
    <property type="match status" value="1"/>
</dbReference>
<sequence length="124" mass="13499">MTRKNIPGTSPYEPIIGFSRAVRIDNHVHVSGTGPVGADSAEVAEQTEQCLTLIAAALKNAGSSMEHVYRTRMYLTRAEDWEAVGRVHGKFFGLIRPAATMVVVAALLNPAWRIEIEADALIPE</sequence>
<comment type="caution">
    <text evidence="1">The sequence shown here is derived from an EMBL/GenBank/DDBJ whole genome shotgun (WGS) entry which is preliminary data.</text>
</comment>
<organism evidence="1 2">
    <name type="scientific">Tunturiibacter lichenicola</name>
    <dbReference type="NCBI Taxonomy" id="2051959"/>
    <lineage>
        <taxon>Bacteria</taxon>
        <taxon>Pseudomonadati</taxon>
        <taxon>Acidobacteriota</taxon>
        <taxon>Terriglobia</taxon>
        <taxon>Terriglobales</taxon>
        <taxon>Acidobacteriaceae</taxon>
        <taxon>Tunturiibacter</taxon>
    </lineage>
</organism>
<dbReference type="InterPro" id="IPR006175">
    <property type="entry name" value="YjgF/YER057c/UK114"/>
</dbReference>
<proteinExistence type="predicted"/>
<reference evidence="1 2" key="1">
    <citation type="submission" date="2020-08" db="EMBL/GenBank/DDBJ databases">
        <title>Genomic Encyclopedia of Type Strains, Phase IV (KMG-V): Genome sequencing to study the core and pangenomes of soil and plant-associated prokaryotes.</title>
        <authorList>
            <person name="Whitman W."/>
        </authorList>
    </citation>
    <scope>NUCLEOTIDE SEQUENCE [LARGE SCALE GENOMIC DNA]</scope>
    <source>
        <strain evidence="1 2">M8US30</strain>
    </source>
</reference>
<dbReference type="Pfam" id="PF01042">
    <property type="entry name" value="Ribonuc_L-PSP"/>
    <property type="match status" value="1"/>
</dbReference>
<dbReference type="AlphaFoldDB" id="A0A7W8J5V8"/>
<gene>
    <name evidence="1" type="ORF">HDF10_001157</name>
</gene>
<protein>
    <submittedName>
        <fullName evidence="1">Enamine deaminase RidA (YjgF/YER057c/UK114 family)</fullName>
    </submittedName>
</protein>
<dbReference type="EMBL" id="JACHDZ010000001">
    <property type="protein sequence ID" value="MBB5343207.1"/>
    <property type="molecule type" value="Genomic_DNA"/>
</dbReference>
<dbReference type="PANTHER" id="PTHR43857:SF1">
    <property type="entry name" value="YJGH FAMILY PROTEIN"/>
    <property type="match status" value="1"/>
</dbReference>
<dbReference type="CDD" id="cd06154">
    <property type="entry name" value="YjgF_YER057c_UK114_like_6"/>
    <property type="match status" value="1"/>
</dbReference>
<accession>A0A7W8J5V8</accession>
<dbReference type="SUPFAM" id="SSF55298">
    <property type="entry name" value="YjgF-like"/>
    <property type="match status" value="1"/>
</dbReference>
<dbReference type="InterPro" id="IPR035959">
    <property type="entry name" value="RutC-like_sf"/>
</dbReference>
<dbReference type="Gene3D" id="3.30.1330.40">
    <property type="entry name" value="RutC-like"/>
    <property type="match status" value="1"/>
</dbReference>
<evidence type="ECO:0000313" key="1">
    <source>
        <dbReference type="EMBL" id="MBB5343207.1"/>
    </source>
</evidence>
<evidence type="ECO:0000313" key="2">
    <source>
        <dbReference type="Proteomes" id="UP000569092"/>
    </source>
</evidence>